<accession>A0AAE8SMT4</accession>
<comment type="caution">
    <text evidence="1">The sequence shown here is derived from an EMBL/GenBank/DDBJ whole genome shotgun (WGS) entry which is preliminary data.</text>
</comment>
<name>A0AAE8SMT4_9HYPO</name>
<dbReference type="AlphaFoldDB" id="A0AAE8SMT4"/>
<dbReference type="InterPro" id="IPR036390">
    <property type="entry name" value="WH_DNA-bd_sf"/>
</dbReference>
<dbReference type="PANTHER" id="PTHR43712:SF17">
    <property type="entry name" value="O-METHYLTRANSFERASE"/>
    <property type="match status" value="1"/>
</dbReference>
<dbReference type="Proteomes" id="UP001187734">
    <property type="component" value="Unassembled WGS sequence"/>
</dbReference>
<dbReference type="PANTHER" id="PTHR43712">
    <property type="entry name" value="PUTATIVE (AFU_ORTHOLOGUE AFUA_4G14580)-RELATED"/>
    <property type="match status" value="1"/>
</dbReference>
<organism evidence="1 2">
    <name type="scientific">Fusarium torulosum</name>
    <dbReference type="NCBI Taxonomy" id="33205"/>
    <lineage>
        <taxon>Eukaryota</taxon>
        <taxon>Fungi</taxon>
        <taxon>Dikarya</taxon>
        <taxon>Ascomycota</taxon>
        <taxon>Pezizomycotina</taxon>
        <taxon>Sordariomycetes</taxon>
        <taxon>Hypocreomycetidae</taxon>
        <taxon>Hypocreales</taxon>
        <taxon>Nectriaceae</taxon>
        <taxon>Fusarium</taxon>
    </lineage>
</organism>
<evidence type="ECO:0000313" key="1">
    <source>
        <dbReference type="EMBL" id="SPJ85070.1"/>
    </source>
</evidence>
<keyword evidence="2" id="KW-1185">Reference proteome</keyword>
<dbReference type="Gene3D" id="1.10.10.10">
    <property type="entry name" value="Winged helix-like DNA-binding domain superfamily/Winged helix DNA-binding domain"/>
    <property type="match status" value="1"/>
</dbReference>
<sequence length="173" mass="18862">MIDLVDLSLATRPGDIDAVTGLIQELSELQKGLQNGGENTRHDMLVKARSLVHSLQTPRQIMIQHTWADPDLNTALITGVDIGLWKLMVKNGADKPQGVDDLSKSINVDPVLLGGLYEDMLGDICQDFLLTSRHLSHAAAMGHLEEVGQDEYKLTSFSKSLSLDLIGDGYLAL</sequence>
<gene>
    <name evidence="1" type="ORF">FTOL_10949</name>
</gene>
<protein>
    <submittedName>
        <fullName evidence="1">Uncharacterized protein</fullName>
    </submittedName>
</protein>
<reference evidence="1" key="1">
    <citation type="submission" date="2018-03" db="EMBL/GenBank/DDBJ databases">
        <authorList>
            <person name="Guldener U."/>
        </authorList>
    </citation>
    <scope>NUCLEOTIDE SEQUENCE</scope>
</reference>
<dbReference type="SUPFAM" id="SSF46785">
    <property type="entry name" value="Winged helix' DNA-binding domain"/>
    <property type="match status" value="1"/>
</dbReference>
<dbReference type="EMBL" id="ONZP01000452">
    <property type="protein sequence ID" value="SPJ85070.1"/>
    <property type="molecule type" value="Genomic_DNA"/>
</dbReference>
<evidence type="ECO:0000313" key="2">
    <source>
        <dbReference type="Proteomes" id="UP001187734"/>
    </source>
</evidence>
<dbReference type="InterPro" id="IPR036388">
    <property type="entry name" value="WH-like_DNA-bd_sf"/>
</dbReference>
<proteinExistence type="predicted"/>